<evidence type="ECO:0000313" key="6">
    <source>
        <dbReference type="EMBL" id="AHH45347.1"/>
    </source>
</evidence>
<dbReference type="GO" id="GO:0003735">
    <property type="term" value="F:structural constituent of ribosome"/>
    <property type="evidence" value="ECO:0007669"/>
    <property type="project" value="InterPro"/>
</dbReference>
<dbReference type="SUPFAM" id="SSF54999">
    <property type="entry name" value="Ribosomal protein S10"/>
    <property type="match status" value="1"/>
</dbReference>
<dbReference type="RefSeq" id="WP_025279624.1">
    <property type="nucleotide sequence ID" value="NZ_CP007154.1"/>
</dbReference>
<dbReference type="Pfam" id="PF00338">
    <property type="entry name" value="Ribosomal_S10"/>
    <property type="match status" value="1"/>
</dbReference>
<dbReference type="PANTHER" id="PTHR11700">
    <property type="entry name" value="30S RIBOSOMAL PROTEIN S10 FAMILY MEMBER"/>
    <property type="match status" value="1"/>
</dbReference>
<dbReference type="PRINTS" id="PR00971">
    <property type="entry name" value="RIBOSOMALS10"/>
</dbReference>
<comment type="function">
    <text evidence="4">Involved in the binding of tRNA to the ribosomes.</text>
</comment>
<dbReference type="InterPro" id="IPR027486">
    <property type="entry name" value="Ribosomal_uS10_dom"/>
</dbReference>
<feature type="domain" description="Small ribosomal subunit protein uS10" evidence="5">
    <location>
        <begin position="7"/>
        <end position="104"/>
    </location>
</feature>
<dbReference type="EMBL" id="CP007154">
    <property type="protein sequence ID" value="AHH45347.1"/>
    <property type="molecule type" value="Genomic_DNA"/>
</dbReference>
<dbReference type="SMART" id="SM01403">
    <property type="entry name" value="Ribosomal_S10"/>
    <property type="match status" value="1"/>
</dbReference>
<organism evidence="6 7">
    <name type="scientific">Mesomycoplasma bovoculi M165/69</name>
    <dbReference type="NCBI Taxonomy" id="743966"/>
    <lineage>
        <taxon>Bacteria</taxon>
        <taxon>Bacillati</taxon>
        <taxon>Mycoplasmatota</taxon>
        <taxon>Mycoplasmoidales</taxon>
        <taxon>Metamycoplasmataceae</taxon>
        <taxon>Mesomycoplasma</taxon>
    </lineage>
</organism>
<dbReference type="HAMAP" id="MF_00508">
    <property type="entry name" value="Ribosomal_uS10"/>
    <property type="match status" value="1"/>
</dbReference>
<dbReference type="PATRIC" id="fig|743966.3.peg.339"/>
<keyword evidence="7" id="KW-1185">Reference proteome</keyword>
<sequence length="107" mass="12316">MSKNAIKIKLKAFDHRQIDQTAQKIVLLARELNVDVRGPIPLPTKREIFTILRSVHINKKSREQFESRTYKRLIVLDVDSSNEQAVIDKIKRTQLPAGVEIDKLEVA</sequence>
<dbReference type="STRING" id="743966.MYB_01690"/>
<dbReference type="OrthoDB" id="9804464at2"/>
<comment type="similarity">
    <text evidence="1 4">Belongs to the universal ribosomal protein uS10 family.</text>
</comment>
<name>W5UT78_9BACT</name>
<dbReference type="eggNOG" id="COG0051">
    <property type="taxonomic scope" value="Bacteria"/>
</dbReference>
<keyword evidence="3 4" id="KW-0687">Ribonucleoprotein</keyword>
<dbReference type="FunFam" id="3.30.70.600:FF:000003">
    <property type="entry name" value="30S ribosomal protein S10"/>
    <property type="match status" value="1"/>
</dbReference>
<evidence type="ECO:0000256" key="1">
    <source>
        <dbReference type="ARBA" id="ARBA00007102"/>
    </source>
</evidence>
<gene>
    <name evidence="4 6" type="primary">rpsJ</name>
    <name evidence="6" type="ORF">MYB_01690</name>
</gene>
<proteinExistence type="inferred from homology"/>
<accession>W5UT78</accession>
<dbReference type="Proteomes" id="UP000019229">
    <property type="component" value="Chromosome"/>
</dbReference>
<evidence type="ECO:0000256" key="2">
    <source>
        <dbReference type="ARBA" id="ARBA00022980"/>
    </source>
</evidence>
<evidence type="ECO:0000256" key="4">
    <source>
        <dbReference type="HAMAP-Rule" id="MF_00508"/>
    </source>
</evidence>
<dbReference type="InterPro" id="IPR001848">
    <property type="entry name" value="Ribosomal_uS10"/>
</dbReference>
<dbReference type="NCBIfam" id="TIGR01049">
    <property type="entry name" value="rpsJ_bact"/>
    <property type="match status" value="1"/>
</dbReference>
<dbReference type="InterPro" id="IPR036838">
    <property type="entry name" value="Ribosomal_uS10_dom_sf"/>
</dbReference>
<dbReference type="GO" id="GO:0005840">
    <property type="term" value="C:ribosome"/>
    <property type="evidence" value="ECO:0007669"/>
    <property type="project" value="UniProtKB-KW"/>
</dbReference>
<keyword evidence="2 4" id="KW-0689">Ribosomal protein</keyword>
<dbReference type="GO" id="GO:0006412">
    <property type="term" value="P:translation"/>
    <property type="evidence" value="ECO:0007669"/>
    <property type="project" value="UniProtKB-UniRule"/>
</dbReference>
<evidence type="ECO:0000313" key="7">
    <source>
        <dbReference type="Proteomes" id="UP000019229"/>
    </source>
</evidence>
<protein>
    <recommendedName>
        <fullName evidence="4">Small ribosomal subunit protein uS10</fullName>
    </recommendedName>
</protein>
<evidence type="ECO:0000259" key="5">
    <source>
        <dbReference type="SMART" id="SM01403"/>
    </source>
</evidence>
<evidence type="ECO:0000256" key="3">
    <source>
        <dbReference type="ARBA" id="ARBA00023274"/>
    </source>
</evidence>
<dbReference type="KEGG" id="mbc:MYB_01690"/>
<dbReference type="GO" id="GO:1990904">
    <property type="term" value="C:ribonucleoprotein complex"/>
    <property type="evidence" value="ECO:0007669"/>
    <property type="project" value="UniProtKB-KW"/>
</dbReference>
<dbReference type="GO" id="GO:0000049">
    <property type="term" value="F:tRNA binding"/>
    <property type="evidence" value="ECO:0007669"/>
    <property type="project" value="UniProtKB-UniRule"/>
</dbReference>
<dbReference type="InterPro" id="IPR018268">
    <property type="entry name" value="Ribosomal_uS10_CS"/>
</dbReference>
<dbReference type="HOGENOM" id="CLU_122625_1_3_14"/>
<dbReference type="NCBIfam" id="NF001861">
    <property type="entry name" value="PRK00596.1"/>
    <property type="match status" value="1"/>
</dbReference>
<dbReference type="AlphaFoldDB" id="W5UT78"/>
<comment type="subunit">
    <text evidence="4">Part of the 30S ribosomal subunit.</text>
</comment>
<dbReference type="Gene3D" id="3.30.70.600">
    <property type="entry name" value="Ribosomal protein S10 domain"/>
    <property type="match status" value="1"/>
</dbReference>
<dbReference type="PROSITE" id="PS00361">
    <property type="entry name" value="RIBOSOMAL_S10"/>
    <property type="match status" value="1"/>
</dbReference>
<reference evidence="6 7" key="1">
    <citation type="journal article" date="2014" name="Genome Announc.">
        <title>Complete Genome Sequence of Mycoplasma bovoculi Strain M165/69T (ATCC 29104).</title>
        <authorList>
            <person name="Calcutt M.J."/>
            <person name="Foecking M.F."/>
        </authorList>
    </citation>
    <scope>NUCLEOTIDE SEQUENCE [LARGE SCALE GENOMIC DNA]</scope>
    <source>
        <strain evidence="6">M165/69</strain>
    </source>
</reference>